<evidence type="ECO:0000256" key="1">
    <source>
        <dbReference type="SAM" id="MobiDB-lite"/>
    </source>
</evidence>
<dbReference type="SUPFAM" id="SSF54616">
    <property type="entry name" value="DNA-binding domain of Mlu1-box binding protein MBP1"/>
    <property type="match status" value="1"/>
</dbReference>
<feature type="compositionally biased region" description="Polar residues" evidence="1">
    <location>
        <begin position="125"/>
        <end position="139"/>
    </location>
</feature>
<dbReference type="PROSITE" id="PS51299">
    <property type="entry name" value="HTH_APSES"/>
    <property type="match status" value="1"/>
</dbReference>
<evidence type="ECO:0000313" key="4">
    <source>
        <dbReference type="Proteomes" id="UP000078561"/>
    </source>
</evidence>
<dbReference type="GO" id="GO:0003677">
    <property type="term" value="F:DNA binding"/>
    <property type="evidence" value="ECO:0007669"/>
    <property type="project" value="InterPro"/>
</dbReference>
<dbReference type="EMBL" id="LT553855">
    <property type="protein sequence ID" value="SAM02450.1"/>
    <property type="molecule type" value="Genomic_DNA"/>
</dbReference>
<dbReference type="AlphaFoldDB" id="A0A168PIG3"/>
<dbReference type="InterPro" id="IPR036887">
    <property type="entry name" value="HTH_APSES_sf"/>
</dbReference>
<organism evidence="3">
    <name type="scientific">Absidia glauca</name>
    <name type="common">Pin mould</name>
    <dbReference type="NCBI Taxonomy" id="4829"/>
    <lineage>
        <taxon>Eukaryota</taxon>
        <taxon>Fungi</taxon>
        <taxon>Fungi incertae sedis</taxon>
        <taxon>Mucoromycota</taxon>
        <taxon>Mucoromycotina</taxon>
        <taxon>Mucoromycetes</taxon>
        <taxon>Mucorales</taxon>
        <taxon>Cunninghamellaceae</taxon>
        <taxon>Absidia</taxon>
    </lineage>
</organism>
<evidence type="ECO:0000313" key="3">
    <source>
        <dbReference type="EMBL" id="SAM02450.1"/>
    </source>
</evidence>
<dbReference type="InParanoid" id="A0A168PIG3"/>
<feature type="region of interest" description="Disordered" evidence="1">
    <location>
        <begin position="434"/>
        <end position="488"/>
    </location>
</feature>
<dbReference type="Pfam" id="PF25318">
    <property type="entry name" value="WHD_GDS1"/>
    <property type="match status" value="1"/>
</dbReference>
<feature type="compositionally biased region" description="Basic and acidic residues" evidence="1">
    <location>
        <begin position="707"/>
        <end position="720"/>
    </location>
</feature>
<feature type="compositionally biased region" description="Basic and acidic residues" evidence="1">
    <location>
        <begin position="464"/>
        <end position="474"/>
    </location>
</feature>
<feature type="compositionally biased region" description="Acidic residues" evidence="1">
    <location>
        <begin position="677"/>
        <end position="689"/>
    </location>
</feature>
<feature type="compositionally biased region" description="Polar residues" evidence="1">
    <location>
        <begin position="164"/>
        <end position="175"/>
    </location>
</feature>
<feature type="compositionally biased region" description="Polar residues" evidence="1">
    <location>
        <begin position="272"/>
        <end position="311"/>
    </location>
</feature>
<reference evidence="3" key="1">
    <citation type="submission" date="2016-04" db="EMBL/GenBank/DDBJ databases">
        <authorList>
            <person name="Evans L.H."/>
            <person name="Alamgir A."/>
            <person name="Owens N."/>
            <person name="Weber N.D."/>
            <person name="Virtaneva K."/>
            <person name="Barbian K."/>
            <person name="Babar A."/>
            <person name="Rosenke K."/>
        </authorList>
    </citation>
    <scope>NUCLEOTIDE SEQUENCE [LARGE SCALE GENOMIC DNA]</scope>
    <source>
        <strain evidence="3">CBS 101.48</strain>
    </source>
</reference>
<protein>
    <recommendedName>
        <fullName evidence="2">HTH APSES-type domain-containing protein</fullName>
    </recommendedName>
</protein>
<feature type="domain" description="HTH APSES-type" evidence="2">
    <location>
        <begin position="489"/>
        <end position="599"/>
    </location>
</feature>
<keyword evidence="4" id="KW-1185">Reference proteome</keyword>
<accession>A0A168PIG3</accession>
<feature type="compositionally biased region" description="Low complexity" evidence="1">
    <location>
        <begin position="478"/>
        <end position="488"/>
    </location>
</feature>
<dbReference type="Proteomes" id="UP000078561">
    <property type="component" value="Unassembled WGS sequence"/>
</dbReference>
<name>A0A168PIG3_ABSGL</name>
<proteinExistence type="predicted"/>
<dbReference type="OrthoDB" id="5597783at2759"/>
<dbReference type="STRING" id="4829.A0A168PIG3"/>
<feature type="region of interest" description="Disordered" evidence="1">
    <location>
        <begin position="256"/>
        <end position="332"/>
    </location>
</feature>
<gene>
    <name evidence="3" type="primary">ABSGL_08243.1 scaffold 9741</name>
</gene>
<feature type="compositionally biased region" description="Polar residues" evidence="1">
    <location>
        <begin position="434"/>
        <end position="463"/>
    </location>
</feature>
<sequence length="720" mass="79682">MLEISNTGVCSRHGLQVSIHPDDAKDRVLMAIVEALLDRNNRPTSTKELASLIIQQGYTRLGGYTPHGTVASRISLHFKRATQHEPPRPPLLARHNSLLNTGKVSYSLVTSSTLPSLMSYEPQHNARSTLRGHSSSTAGQQRQQQQRQQQQRQPSKIKTAVTIEGQQHSSNTNWPHTIYIPPMASASRQSTLSLVPPEWSNELGTRYINDLSPSAEQFGDNSVLPSTLCHLDSSLFLDTTLECDFESTYLGTHQTLSPSVDDSEPIHLPSLSPGTSHSNSQVFGSATEGYPSNTSSNVTSPIPADRSSQPELTDDSQSLYDSSSSNESGSQLLTNDFIEYSSDPGDDMHAKYKKNIGNDDLDLLFSSTIEPLTPATPLGASLLAELLDLIHDNHLDFTALQHMVSTESNLSHLTPALDLITNWIVHLKQQRTSTSASEDTSSNPFDTLNPQFETPQLSLGSHQQEQEEHQDKFGFDLPTSPTTTSSTTPSSVYFTQIENIPVCVAQLLPASDRRLIRRLDLDYIEGTSLLAAGGVDSEETRGIILGLEKDRLQVRKSDSGLYGTWIPLVRARKLAATCSIQYRLDPFLDDDLGSRLPSTLLMDKPRRTFKCFSSSEEKKDPMLDWAGSMGTRNGMFVEQARCVDQSPSVSPPRPLPTRKRKRRPLSLVIQNGNDDYGSSDDDTDTDPEIEQLRKRLKKKRQAAINAVDRDPAWDDLINKK</sequence>
<feature type="region of interest" description="Disordered" evidence="1">
    <location>
        <begin position="641"/>
        <end position="720"/>
    </location>
</feature>
<feature type="compositionally biased region" description="Low complexity" evidence="1">
    <location>
        <begin position="315"/>
        <end position="330"/>
    </location>
</feature>
<feature type="region of interest" description="Disordered" evidence="1">
    <location>
        <begin position="123"/>
        <end position="178"/>
    </location>
</feature>
<dbReference type="InterPro" id="IPR057511">
    <property type="entry name" value="WH_GDS1"/>
</dbReference>
<feature type="compositionally biased region" description="Low complexity" evidence="1">
    <location>
        <begin position="140"/>
        <end position="153"/>
    </location>
</feature>
<dbReference type="Gene3D" id="3.10.260.10">
    <property type="entry name" value="Transcription regulator HTH, APSES-type DNA-binding domain"/>
    <property type="match status" value="1"/>
</dbReference>
<dbReference type="InterPro" id="IPR003163">
    <property type="entry name" value="Tscrpt_reg_HTH_APSES-type"/>
</dbReference>
<evidence type="ECO:0000259" key="2">
    <source>
        <dbReference type="PROSITE" id="PS51299"/>
    </source>
</evidence>